<feature type="region of interest" description="Disordered" evidence="1">
    <location>
        <begin position="133"/>
        <end position="153"/>
    </location>
</feature>
<evidence type="ECO:0000256" key="1">
    <source>
        <dbReference type="SAM" id="MobiDB-lite"/>
    </source>
</evidence>
<dbReference type="eggNOG" id="ENOG502ZNM1">
    <property type="taxonomic scope" value="Bacteria"/>
</dbReference>
<dbReference type="HOGENOM" id="CLU_1712452_0_0_6"/>
<keyword evidence="3" id="KW-1185">Reference proteome</keyword>
<proteinExistence type="predicted"/>
<name>I3YFL7_THIV6</name>
<dbReference type="STRING" id="765911.Thivi_3950"/>
<feature type="compositionally biased region" description="Gly residues" evidence="1">
    <location>
        <begin position="139"/>
        <end position="153"/>
    </location>
</feature>
<dbReference type="Proteomes" id="UP000006062">
    <property type="component" value="Chromosome"/>
</dbReference>
<dbReference type="KEGG" id="tvi:Thivi_3950"/>
<protein>
    <submittedName>
        <fullName evidence="2">Uncharacterized protein</fullName>
    </submittedName>
</protein>
<reference evidence="2 3" key="1">
    <citation type="submission" date="2012-06" db="EMBL/GenBank/DDBJ databases">
        <title>Complete sequence of Thiocystis violascens DSM 198.</title>
        <authorList>
            <consortium name="US DOE Joint Genome Institute"/>
            <person name="Lucas S."/>
            <person name="Han J."/>
            <person name="Lapidus A."/>
            <person name="Cheng J.-F."/>
            <person name="Goodwin L."/>
            <person name="Pitluck S."/>
            <person name="Peters L."/>
            <person name="Ovchinnikova G."/>
            <person name="Teshima H."/>
            <person name="Detter J.C."/>
            <person name="Han C."/>
            <person name="Tapia R."/>
            <person name="Land M."/>
            <person name="Hauser L."/>
            <person name="Kyrpides N."/>
            <person name="Ivanova N."/>
            <person name="Pagani I."/>
            <person name="Vogl K."/>
            <person name="Liu Z."/>
            <person name="Frigaard N.-U."/>
            <person name="Bryant D."/>
            <person name="Woyke T."/>
        </authorList>
    </citation>
    <scope>NUCLEOTIDE SEQUENCE [LARGE SCALE GENOMIC DNA]</scope>
    <source>
        <strain evidence="3">ATCC 17096 / DSM 198 / 6111</strain>
    </source>
</reference>
<gene>
    <name evidence="2" type="ordered locus">Thivi_3950</name>
</gene>
<dbReference type="EMBL" id="CP003154">
    <property type="protein sequence ID" value="AFL75785.1"/>
    <property type="molecule type" value="Genomic_DNA"/>
</dbReference>
<evidence type="ECO:0000313" key="2">
    <source>
        <dbReference type="EMBL" id="AFL75785.1"/>
    </source>
</evidence>
<dbReference type="OrthoDB" id="5773051at2"/>
<accession>I3YFL7</accession>
<sequence>MDWPGPFDPRPTARRRAAPDQVRPCAYILWLLVLAASLPARAQEPVLARVLTIEVDRVTLSVPDGASGENARVGVAIDRSDLPPDLVNALEPGRLVRLWPGAAPDASGLSAGARLDPLDRGASIADRTGVRSRLMRGAARGGGRGSGGGRGGR</sequence>
<dbReference type="AlphaFoldDB" id="I3YFL7"/>
<evidence type="ECO:0000313" key="3">
    <source>
        <dbReference type="Proteomes" id="UP000006062"/>
    </source>
</evidence>
<dbReference type="RefSeq" id="WP_014780172.1">
    <property type="nucleotide sequence ID" value="NC_018012.1"/>
</dbReference>
<organism evidence="2 3">
    <name type="scientific">Thiocystis violascens (strain ATCC 17096 / DSM 198 / 6111)</name>
    <name type="common">Chromatium violascens</name>
    <dbReference type="NCBI Taxonomy" id="765911"/>
    <lineage>
        <taxon>Bacteria</taxon>
        <taxon>Pseudomonadati</taxon>
        <taxon>Pseudomonadota</taxon>
        <taxon>Gammaproteobacteria</taxon>
        <taxon>Chromatiales</taxon>
        <taxon>Chromatiaceae</taxon>
        <taxon>Thiocystis</taxon>
    </lineage>
</organism>